<keyword evidence="1" id="KW-0812">Transmembrane</keyword>
<organism evidence="2 3">
    <name type="scientific">Cedecea neteri</name>
    <dbReference type="NCBI Taxonomy" id="158822"/>
    <lineage>
        <taxon>Bacteria</taxon>
        <taxon>Pseudomonadati</taxon>
        <taxon>Pseudomonadota</taxon>
        <taxon>Gammaproteobacteria</taxon>
        <taxon>Enterobacterales</taxon>
        <taxon>Enterobacteriaceae</taxon>
        <taxon>Cedecea</taxon>
    </lineage>
</organism>
<evidence type="ECO:0000313" key="3">
    <source>
        <dbReference type="Proteomes" id="UP000251197"/>
    </source>
</evidence>
<evidence type="ECO:0000256" key="1">
    <source>
        <dbReference type="SAM" id="Phobius"/>
    </source>
</evidence>
<protein>
    <submittedName>
        <fullName evidence="2">Colanic acid capsular biosynthesis activation protein A</fullName>
    </submittedName>
</protein>
<keyword evidence="1" id="KW-1133">Transmembrane helix</keyword>
<feature type="transmembrane region" description="Helical" evidence="1">
    <location>
        <begin position="50"/>
        <end position="67"/>
    </location>
</feature>
<proteinExistence type="predicted"/>
<gene>
    <name evidence="2" type="primary">rcsA_3</name>
    <name evidence="2" type="ORF">NCTC12120_05180</name>
</gene>
<accession>A0A2X3IZJ1</accession>
<evidence type="ECO:0000313" key="2">
    <source>
        <dbReference type="EMBL" id="SQC91997.1"/>
    </source>
</evidence>
<sequence>MCNIDDMTCLSSVFIEKKPQVVFLNEETFIHNEECCFEVKKMINKYKNTLFIIFMSVDLSFMGHWFMGEK</sequence>
<keyword evidence="1" id="KW-0472">Membrane</keyword>
<reference evidence="2 3" key="1">
    <citation type="submission" date="2018-06" db="EMBL/GenBank/DDBJ databases">
        <authorList>
            <consortium name="Pathogen Informatics"/>
            <person name="Doyle S."/>
        </authorList>
    </citation>
    <scope>NUCLEOTIDE SEQUENCE [LARGE SCALE GENOMIC DNA]</scope>
    <source>
        <strain evidence="2 3">NCTC12120</strain>
    </source>
</reference>
<name>A0A2X3IZJ1_9ENTR</name>
<dbReference type="EMBL" id="UAVU01000009">
    <property type="protein sequence ID" value="SQC91997.1"/>
    <property type="molecule type" value="Genomic_DNA"/>
</dbReference>
<dbReference type="Proteomes" id="UP000251197">
    <property type="component" value="Unassembled WGS sequence"/>
</dbReference>
<dbReference type="AlphaFoldDB" id="A0A2X3IZJ1"/>